<evidence type="ECO:0000313" key="9">
    <source>
        <dbReference type="Proteomes" id="UP000663851"/>
    </source>
</evidence>
<dbReference type="Pfam" id="PF01129">
    <property type="entry name" value="ART"/>
    <property type="match status" value="1"/>
</dbReference>
<dbReference type="InterPro" id="IPR037197">
    <property type="entry name" value="WWE_dom_sf"/>
</dbReference>
<accession>A0A820G957</accession>
<keyword evidence="6" id="KW-0521">NADP</keyword>
<dbReference type="GO" id="GO:0106274">
    <property type="term" value="F:NAD+-protein-arginine ADP-ribosyltransferase activity"/>
    <property type="evidence" value="ECO:0007669"/>
    <property type="project" value="UniProtKB-EC"/>
</dbReference>
<dbReference type="AlphaFoldDB" id="A0A820G957"/>
<dbReference type="PROSITE" id="PS50918">
    <property type="entry name" value="WWE"/>
    <property type="match status" value="1"/>
</dbReference>
<evidence type="ECO:0000256" key="3">
    <source>
        <dbReference type="ARBA" id="ARBA00022679"/>
    </source>
</evidence>
<dbReference type="EC" id="2.4.2.31" evidence="6"/>
<comment type="catalytic activity">
    <reaction evidence="5 6">
        <text>L-arginyl-[protein] + NAD(+) = N(omega)-(ADP-D-ribosyl)-L-arginyl-[protein] + nicotinamide + H(+)</text>
        <dbReference type="Rhea" id="RHEA:19149"/>
        <dbReference type="Rhea" id="RHEA-COMP:10532"/>
        <dbReference type="Rhea" id="RHEA-COMP:15087"/>
        <dbReference type="ChEBI" id="CHEBI:15378"/>
        <dbReference type="ChEBI" id="CHEBI:17154"/>
        <dbReference type="ChEBI" id="CHEBI:29965"/>
        <dbReference type="ChEBI" id="CHEBI:57540"/>
        <dbReference type="ChEBI" id="CHEBI:142554"/>
        <dbReference type="EC" id="2.4.2.31"/>
    </reaction>
</comment>
<dbReference type="Gene3D" id="3.90.176.10">
    <property type="entry name" value="Toxin ADP-ribosyltransferase, Chain A, domain 1"/>
    <property type="match status" value="1"/>
</dbReference>
<feature type="domain" description="WWE" evidence="7">
    <location>
        <begin position="3"/>
        <end position="84"/>
    </location>
</feature>
<dbReference type="Proteomes" id="UP000663851">
    <property type="component" value="Unassembled WGS sequence"/>
</dbReference>
<comment type="similarity">
    <text evidence="1 6">Belongs to the Arg-specific ADP-ribosyltransferase family.</text>
</comment>
<dbReference type="Gene3D" id="3.30.720.50">
    <property type="match status" value="1"/>
</dbReference>
<sequence length="844" mass="96700">MASASPVSNKSFINVQWVWNASPNPFSKSQNIEWRRYSDVENMIIEKAFTTGETNAILDDYHIDFKHSVQISNDDIHKQRPVKRTVCDKDDRILREERFLPNPVPPDRPFGGQYGFISPFIKEVVKDLNLTKKQLPSKDKTVVPMIVEKAASGIIEEGSEQHEQVWRSKIRTLGPFCLLLWDNPFNRKLTKPGTILYRGAKLSADLIALFKDDCPKDPRPWHSFQAFTSCTRNASVAENFGNVLFIMKICLAFTVDLTELSKYSYEEEELLFPGVSFTVDIMEFDKKKNKHLIYLTLQQRHDKAEQHHVYKNAPQPSYDPQTPPDTSAYISAALVLGEALGSGDPDAIAAAKAALDRVTADAHASGVFDHAAAFSGSVLDRVASIDDDYAVAGAADCDGHDDDWKKLDNANVLYSLSDIDNERFAILAQEKMFTKFLNFVLALADDIYLIPTSILDRFCSCILPRVHHNVKCLSLDLTSMERILRVAEYPYLSQLKLFNFNQDICSSYFTDLPSTTFSSSILTKLCISLNTLQDCLSLLDGRLKQLSTLIVIVHGTKNHSTFDHNMNDLPNLKCFSLTYNSIEAYGAQVIPLLRRMSHLKGLILYLSIENRVVFVDGTRLYNEILIHMPQLLHRLSINDMQQTFNKLQCQQMAYIVNYSCDTGTCHIFSLPFSFDRLDYIGVRFGPFETRILHWNYTIFPIAEEINSFEFCISVLHFCNSKTKQFQYNQSHPIVEFPHLTSLNVRRADVYYVEQFLNTAKTYLPRLTELEVDYDNLVTVTGNFTRDATRGNCAKVKWLIFEITIEYSRDVHVTFLRCKWNYFHYLNKMNNKNSSVFEDRVRVNQ</sequence>
<evidence type="ECO:0000256" key="2">
    <source>
        <dbReference type="ARBA" id="ARBA00022676"/>
    </source>
</evidence>
<proteinExistence type="inferred from homology"/>
<evidence type="ECO:0000259" key="7">
    <source>
        <dbReference type="PROSITE" id="PS50918"/>
    </source>
</evidence>
<dbReference type="InterPro" id="IPR000768">
    <property type="entry name" value="ART"/>
</dbReference>
<keyword evidence="6" id="KW-0520">NAD</keyword>
<evidence type="ECO:0000313" key="8">
    <source>
        <dbReference type="EMBL" id="CAF4276336.1"/>
    </source>
</evidence>
<organism evidence="8 9">
    <name type="scientific">Rotaria socialis</name>
    <dbReference type="NCBI Taxonomy" id="392032"/>
    <lineage>
        <taxon>Eukaryota</taxon>
        <taxon>Metazoa</taxon>
        <taxon>Spiralia</taxon>
        <taxon>Gnathifera</taxon>
        <taxon>Rotifera</taxon>
        <taxon>Eurotatoria</taxon>
        <taxon>Bdelloidea</taxon>
        <taxon>Philodinida</taxon>
        <taxon>Philodinidae</taxon>
        <taxon>Rotaria</taxon>
    </lineage>
</organism>
<evidence type="ECO:0000256" key="6">
    <source>
        <dbReference type="RuleBase" id="RU361228"/>
    </source>
</evidence>
<dbReference type="EMBL" id="CAJOBO010000708">
    <property type="protein sequence ID" value="CAF4276336.1"/>
    <property type="molecule type" value="Genomic_DNA"/>
</dbReference>
<dbReference type="SUPFAM" id="SSF117839">
    <property type="entry name" value="WWE domain"/>
    <property type="match status" value="1"/>
</dbReference>
<dbReference type="SUPFAM" id="SSF52047">
    <property type="entry name" value="RNI-like"/>
    <property type="match status" value="1"/>
</dbReference>
<evidence type="ECO:0000256" key="5">
    <source>
        <dbReference type="ARBA" id="ARBA00047597"/>
    </source>
</evidence>
<dbReference type="Pfam" id="PF02825">
    <property type="entry name" value="WWE"/>
    <property type="match status" value="1"/>
</dbReference>
<dbReference type="InterPro" id="IPR004170">
    <property type="entry name" value="WWE_dom"/>
</dbReference>
<evidence type="ECO:0000256" key="4">
    <source>
        <dbReference type="ARBA" id="ARBA00022695"/>
    </source>
</evidence>
<dbReference type="SUPFAM" id="SSF56399">
    <property type="entry name" value="ADP-ribosylation"/>
    <property type="match status" value="1"/>
</dbReference>
<gene>
    <name evidence="8" type="ORF">HFQ381_LOCUS11990</name>
</gene>
<keyword evidence="4" id="KW-0548">Nucleotidyltransferase</keyword>
<keyword evidence="3 6" id="KW-0808">Transferase</keyword>
<protein>
    <recommendedName>
        <fullName evidence="6">NAD(P)(+)--arginine ADP-ribosyltransferase</fullName>
        <ecNumber evidence="6">2.4.2.31</ecNumber>
    </recommendedName>
    <alternativeName>
        <fullName evidence="6">Mono(ADP-ribosyl)transferase</fullName>
    </alternativeName>
</protein>
<comment type="caution">
    <text evidence="8">The sequence shown here is derived from an EMBL/GenBank/DDBJ whole genome shotgun (WGS) entry which is preliminary data.</text>
</comment>
<evidence type="ECO:0000256" key="1">
    <source>
        <dbReference type="ARBA" id="ARBA00009558"/>
    </source>
</evidence>
<keyword evidence="2 6" id="KW-0328">Glycosyltransferase</keyword>
<reference evidence="8" key="1">
    <citation type="submission" date="2021-02" db="EMBL/GenBank/DDBJ databases">
        <authorList>
            <person name="Nowell W R."/>
        </authorList>
    </citation>
    <scope>NUCLEOTIDE SEQUENCE</scope>
</reference>
<dbReference type="GO" id="GO:0016779">
    <property type="term" value="F:nucleotidyltransferase activity"/>
    <property type="evidence" value="ECO:0007669"/>
    <property type="project" value="UniProtKB-KW"/>
</dbReference>
<name>A0A820G957_9BILA</name>